<evidence type="ECO:0000313" key="1">
    <source>
        <dbReference type="EMBL" id="KAK7809918.1"/>
    </source>
</evidence>
<dbReference type="AlphaFoldDB" id="A0AAW0I636"/>
<dbReference type="Proteomes" id="UP001488838">
    <property type="component" value="Unassembled WGS sequence"/>
</dbReference>
<sequence length="139" mass="16378">TTVQRRERDRDRDRDRDREIKVKIQTLVCQPEEVKNTKLQTRTRVRLRERNVEKESENFLEEECQNVGQALPVLSQQLMQSSECDKISMDENMATNPHTSLSYWLNETESPPHKISLCHQIAKRSREEPESSPLATCHF</sequence>
<gene>
    <name evidence="1" type="ORF">U0070_000785</name>
</gene>
<keyword evidence="2" id="KW-1185">Reference proteome</keyword>
<accession>A0AAW0I636</accession>
<name>A0AAW0I636_MYOGA</name>
<dbReference type="EMBL" id="JBBHLL010000209">
    <property type="protein sequence ID" value="KAK7809918.1"/>
    <property type="molecule type" value="Genomic_DNA"/>
</dbReference>
<feature type="non-terminal residue" evidence="1">
    <location>
        <position position="1"/>
    </location>
</feature>
<protein>
    <submittedName>
        <fullName evidence="1">Uncharacterized protein</fullName>
    </submittedName>
</protein>
<comment type="caution">
    <text evidence="1">The sequence shown here is derived from an EMBL/GenBank/DDBJ whole genome shotgun (WGS) entry which is preliminary data.</text>
</comment>
<reference evidence="1 2" key="1">
    <citation type="journal article" date="2023" name="bioRxiv">
        <title>Conserved and derived expression patterns and positive selection on dental genes reveal complex evolutionary context of ever-growing rodent molars.</title>
        <authorList>
            <person name="Calamari Z.T."/>
            <person name="Song A."/>
            <person name="Cohen E."/>
            <person name="Akter M."/>
            <person name="Roy R.D."/>
            <person name="Hallikas O."/>
            <person name="Christensen M.M."/>
            <person name="Li P."/>
            <person name="Marangoni P."/>
            <person name="Jernvall J."/>
            <person name="Klein O.D."/>
        </authorList>
    </citation>
    <scope>NUCLEOTIDE SEQUENCE [LARGE SCALE GENOMIC DNA]</scope>
    <source>
        <strain evidence="1">V071</strain>
    </source>
</reference>
<proteinExistence type="predicted"/>
<organism evidence="1 2">
    <name type="scientific">Myodes glareolus</name>
    <name type="common">Bank vole</name>
    <name type="synonym">Clethrionomys glareolus</name>
    <dbReference type="NCBI Taxonomy" id="447135"/>
    <lineage>
        <taxon>Eukaryota</taxon>
        <taxon>Metazoa</taxon>
        <taxon>Chordata</taxon>
        <taxon>Craniata</taxon>
        <taxon>Vertebrata</taxon>
        <taxon>Euteleostomi</taxon>
        <taxon>Mammalia</taxon>
        <taxon>Eutheria</taxon>
        <taxon>Euarchontoglires</taxon>
        <taxon>Glires</taxon>
        <taxon>Rodentia</taxon>
        <taxon>Myomorpha</taxon>
        <taxon>Muroidea</taxon>
        <taxon>Cricetidae</taxon>
        <taxon>Arvicolinae</taxon>
        <taxon>Myodes</taxon>
    </lineage>
</organism>
<evidence type="ECO:0000313" key="2">
    <source>
        <dbReference type="Proteomes" id="UP001488838"/>
    </source>
</evidence>